<evidence type="ECO:0000256" key="6">
    <source>
        <dbReference type="ARBA" id="ARBA00022741"/>
    </source>
</evidence>
<evidence type="ECO:0000256" key="7">
    <source>
        <dbReference type="ARBA" id="ARBA00022842"/>
    </source>
</evidence>
<dbReference type="SUPFAM" id="SSF81301">
    <property type="entry name" value="Nucleotidyltransferase"/>
    <property type="match status" value="1"/>
</dbReference>
<dbReference type="InterPro" id="IPR003607">
    <property type="entry name" value="HD/PDEase_dom"/>
</dbReference>
<dbReference type="InterPro" id="IPR043519">
    <property type="entry name" value="NT_sf"/>
</dbReference>
<dbReference type="CDD" id="cd00077">
    <property type="entry name" value="HDc"/>
    <property type="match status" value="1"/>
</dbReference>
<dbReference type="EMBL" id="PEWY01000002">
    <property type="protein sequence ID" value="PIU37584.1"/>
    <property type="molecule type" value="Genomic_DNA"/>
</dbReference>
<dbReference type="InterPro" id="IPR050264">
    <property type="entry name" value="Bact_CCA-adding_enz_type3_sf"/>
</dbReference>
<keyword evidence="6" id="KW-0547">Nucleotide-binding</keyword>
<sequence>MQGRQIELLRCLLKRYNNYMIILPKEVIELMKKFRENKFQIYLVGGAVRDALLNKKVDNFDFTTNATPEQIQKLFPDSFYNNIYGTVSIPVETQNFASLQKIVFEITPFRIESNYSDSRHPEKIEWAKTVEEDLSRRDFTINSIAYDGSKMFDPYEGQNDLKNKLIKAVGDPDIRFNEDALRLLRAIRFTSQLGFLIEEKTKESIQKNAGLITKVSAERIRDEFLKILSSEHPSEGVLFLKNTGLLSLILPEVDICFTIPQKSPKRHHIYDVGTHLVMALKNCPSKDIITRFATLIHDIGKAETFRKDDKTGLITFYNHEVVSKKQAEKIADRFRLSNKQKDKLVTLVGEHQFTVSENQTDKAVRRFIKNVTKEYLQDMLDLRTGDRIGSGATPTSWRTELFKKRLEEVQKQPFSIKDLKVDGNDIMKTLKIKPGKKIGEILKNLFDQVVDGKIKNEKHSLLKQITLIN</sequence>
<evidence type="ECO:0000313" key="14">
    <source>
        <dbReference type="Proteomes" id="UP000230184"/>
    </source>
</evidence>
<keyword evidence="4 13" id="KW-0548">Nucleotidyltransferase</keyword>
<name>A0A2M6YVS4_9BACT</name>
<dbReference type="Pfam" id="PF12627">
    <property type="entry name" value="PolyA_pol_RNAbd"/>
    <property type="match status" value="1"/>
</dbReference>
<evidence type="ECO:0000256" key="9">
    <source>
        <dbReference type="RuleBase" id="RU003953"/>
    </source>
</evidence>
<gene>
    <name evidence="13" type="ORF">COT02_00070</name>
</gene>
<comment type="caution">
    <text evidence="13">The sequence shown here is derived from an EMBL/GenBank/DDBJ whole genome shotgun (WGS) entry which is preliminary data.</text>
</comment>
<keyword evidence="8 9" id="KW-0694">RNA-binding</keyword>
<evidence type="ECO:0000259" key="10">
    <source>
        <dbReference type="Pfam" id="PF01743"/>
    </source>
</evidence>
<organism evidence="13 14">
    <name type="scientific">Candidatus Roizmanbacteria bacterium CG07_land_8_20_14_0_80_34_15</name>
    <dbReference type="NCBI Taxonomy" id="1974849"/>
    <lineage>
        <taxon>Bacteria</taxon>
        <taxon>Candidatus Roizmaniibacteriota</taxon>
    </lineage>
</organism>
<proteinExistence type="inferred from homology"/>
<keyword evidence="2 9" id="KW-0808">Transferase</keyword>
<keyword evidence="7" id="KW-0460">Magnesium</keyword>
<evidence type="ECO:0000259" key="12">
    <source>
        <dbReference type="Pfam" id="PF13735"/>
    </source>
</evidence>
<keyword evidence="5" id="KW-0479">Metal-binding</keyword>
<dbReference type="Pfam" id="PF13735">
    <property type="entry name" value="tRNA_NucTran2_2"/>
    <property type="match status" value="1"/>
</dbReference>
<feature type="domain" description="CCA-adding enzyme C-terminal" evidence="12">
    <location>
        <begin position="322"/>
        <end position="463"/>
    </location>
</feature>
<dbReference type="InterPro" id="IPR032810">
    <property type="entry name" value="CCA-adding_enz_C"/>
</dbReference>
<evidence type="ECO:0000256" key="1">
    <source>
        <dbReference type="ARBA" id="ARBA00001946"/>
    </source>
</evidence>
<evidence type="ECO:0000256" key="8">
    <source>
        <dbReference type="ARBA" id="ARBA00022884"/>
    </source>
</evidence>
<dbReference type="GO" id="GO:0000166">
    <property type="term" value="F:nucleotide binding"/>
    <property type="evidence" value="ECO:0007669"/>
    <property type="project" value="UniProtKB-KW"/>
</dbReference>
<dbReference type="GO" id="GO:0046872">
    <property type="term" value="F:metal ion binding"/>
    <property type="evidence" value="ECO:0007669"/>
    <property type="project" value="UniProtKB-KW"/>
</dbReference>
<dbReference type="GO" id="GO:0016779">
    <property type="term" value="F:nucleotidyltransferase activity"/>
    <property type="evidence" value="ECO:0007669"/>
    <property type="project" value="UniProtKB-KW"/>
</dbReference>
<evidence type="ECO:0000256" key="4">
    <source>
        <dbReference type="ARBA" id="ARBA00022695"/>
    </source>
</evidence>
<dbReference type="InterPro" id="IPR002646">
    <property type="entry name" value="PolA_pol_head_dom"/>
</dbReference>
<protein>
    <submittedName>
        <fullName evidence="13">Polynucleotide adenylyltransferase</fullName>
    </submittedName>
</protein>
<keyword evidence="3" id="KW-0819">tRNA processing</keyword>
<dbReference type="AlphaFoldDB" id="A0A2M6YVS4"/>
<dbReference type="Gene3D" id="1.10.3090.10">
    <property type="entry name" value="cca-adding enzyme, domain 2"/>
    <property type="match status" value="1"/>
</dbReference>
<evidence type="ECO:0000259" key="11">
    <source>
        <dbReference type="Pfam" id="PF12627"/>
    </source>
</evidence>
<dbReference type="GO" id="GO:0008033">
    <property type="term" value="P:tRNA processing"/>
    <property type="evidence" value="ECO:0007669"/>
    <property type="project" value="UniProtKB-KW"/>
</dbReference>
<dbReference type="SUPFAM" id="SSF81891">
    <property type="entry name" value="Poly A polymerase C-terminal region-like"/>
    <property type="match status" value="1"/>
</dbReference>
<dbReference type="Gene3D" id="3.30.460.10">
    <property type="entry name" value="Beta Polymerase, domain 2"/>
    <property type="match status" value="1"/>
</dbReference>
<dbReference type="Pfam" id="PF01743">
    <property type="entry name" value="PolyA_pol"/>
    <property type="match status" value="1"/>
</dbReference>
<dbReference type="Proteomes" id="UP000230184">
    <property type="component" value="Unassembled WGS sequence"/>
</dbReference>
<feature type="domain" description="tRNA nucleotidyltransferase/poly(A) polymerase RNA and SrmB- binding" evidence="11">
    <location>
        <begin position="194"/>
        <end position="254"/>
    </location>
</feature>
<dbReference type="PANTHER" id="PTHR46173">
    <property type="entry name" value="CCA TRNA NUCLEOTIDYLTRANSFERASE 1, MITOCHONDRIAL"/>
    <property type="match status" value="1"/>
</dbReference>
<reference evidence="14" key="1">
    <citation type="submission" date="2017-09" db="EMBL/GenBank/DDBJ databases">
        <title>Depth-based differentiation of microbial function through sediment-hosted aquifers and enrichment of novel symbionts in the deep terrestrial subsurface.</title>
        <authorList>
            <person name="Probst A.J."/>
            <person name="Ladd B."/>
            <person name="Jarett J.K."/>
            <person name="Geller-Mcgrath D.E."/>
            <person name="Sieber C.M.K."/>
            <person name="Emerson J.B."/>
            <person name="Anantharaman K."/>
            <person name="Thomas B.C."/>
            <person name="Malmstrom R."/>
            <person name="Stieglmeier M."/>
            <person name="Klingl A."/>
            <person name="Woyke T."/>
            <person name="Ryan C.M."/>
            <person name="Banfield J.F."/>
        </authorList>
    </citation>
    <scope>NUCLEOTIDE SEQUENCE [LARGE SCALE GENOMIC DNA]</scope>
</reference>
<dbReference type="CDD" id="cd05398">
    <property type="entry name" value="NT_ClassII-CCAase"/>
    <property type="match status" value="1"/>
</dbReference>
<evidence type="ECO:0000256" key="2">
    <source>
        <dbReference type="ARBA" id="ARBA00022679"/>
    </source>
</evidence>
<evidence type="ECO:0000256" key="3">
    <source>
        <dbReference type="ARBA" id="ARBA00022694"/>
    </source>
</evidence>
<comment type="similarity">
    <text evidence="9">Belongs to the tRNA nucleotidyltransferase/poly(A) polymerase family.</text>
</comment>
<evidence type="ECO:0000256" key="5">
    <source>
        <dbReference type="ARBA" id="ARBA00022723"/>
    </source>
</evidence>
<comment type="cofactor">
    <cofactor evidence="1">
        <name>Mg(2+)</name>
        <dbReference type="ChEBI" id="CHEBI:18420"/>
    </cofactor>
</comment>
<dbReference type="GO" id="GO:0000049">
    <property type="term" value="F:tRNA binding"/>
    <property type="evidence" value="ECO:0007669"/>
    <property type="project" value="TreeGrafter"/>
</dbReference>
<dbReference type="PANTHER" id="PTHR46173:SF1">
    <property type="entry name" value="CCA TRNA NUCLEOTIDYLTRANSFERASE 1, MITOCHONDRIAL"/>
    <property type="match status" value="1"/>
</dbReference>
<evidence type="ECO:0000313" key="13">
    <source>
        <dbReference type="EMBL" id="PIU37584.1"/>
    </source>
</evidence>
<dbReference type="Gene3D" id="1.10.246.80">
    <property type="match status" value="1"/>
</dbReference>
<dbReference type="InterPro" id="IPR032828">
    <property type="entry name" value="PolyA_RNA-bd"/>
</dbReference>
<accession>A0A2M6YVS4</accession>
<feature type="domain" description="Poly A polymerase head" evidence="10">
    <location>
        <begin position="41"/>
        <end position="166"/>
    </location>
</feature>